<reference evidence="2 3" key="1">
    <citation type="submission" date="2015-08" db="EMBL/GenBank/DDBJ databases">
        <title>Next Generation Sequencing and Analysis of the Genome of Puccinia sorghi L Schw, the Causal Agent of Maize Common Rust.</title>
        <authorList>
            <person name="Rochi L."/>
            <person name="Burguener G."/>
            <person name="Darino M."/>
            <person name="Turjanski A."/>
            <person name="Kreff E."/>
            <person name="Dieguez M.J."/>
            <person name="Sacco F."/>
        </authorList>
    </citation>
    <scope>NUCLEOTIDE SEQUENCE [LARGE SCALE GENOMIC DNA]</scope>
    <source>
        <strain evidence="2 3">RO10H11247</strain>
    </source>
</reference>
<feature type="transmembrane region" description="Helical" evidence="1">
    <location>
        <begin position="15"/>
        <end position="33"/>
    </location>
</feature>
<dbReference type="Proteomes" id="UP000037035">
    <property type="component" value="Unassembled WGS sequence"/>
</dbReference>
<evidence type="ECO:0000256" key="1">
    <source>
        <dbReference type="SAM" id="Phobius"/>
    </source>
</evidence>
<gene>
    <name evidence="2" type="ORF">VP01_1656g3</name>
</gene>
<evidence type="ECO:0000313" key="2">
    <source>
        <dbReference type="EMBL" id="KNZ59829.1"/>
    </source>
</evidence>
<comment type="caution">
    <text evidence="2">The sequence shown here is derived from an EMBL/GenBank/DDBJ whole genome shotgun (WGS) entry which is preliminary data.</text>
</comment>
<evidence type="ECO:0000313" key="3">
    <source>
        <dbReference type="Proteomes" id="UP000037035"/>
    </source>
</evidence>
<dbReference type="VEuPathDB" id="FungiDB:VP01_1656g3"/>
<keyword evidence="1" id="KW-1133">Transmembrane helix</keyword>
<keyword evidence="1" id="KW-0812">Transmembrane</keyword>
<name>A0A0L6VGG3_9BASI</name>
<dbReference type="AlphaFoldDB" id="A0A0L6VGG3"/>
<keyword evidence="3" id="KW-1185">Reference proteome</keyword>
<protein>
    <submittedName>
        <fullName evidence="2">Uncharacterized protein</fullName>
    </submittedName>
</protein>
<proteinExistence type="predicted"/>
<dbReference type="EMBL" id="LAVV01006455">
    <property type="protein sequence ID" value="KNZ59829.1"/>
    <property type="molecule type" value="Genomic_DNA"/>
</dbReference>
<accession>A0A0L6VGG3</accession>
<sequence>MCSNPVRGVKNKCCASGSSFFAFITITVLLVQTRTLEERFQEKLADAVRKEPPQPFKSHRAPCSKEIHYSAFFVNPIAKKTFPFIFFIPSYVVRESSLHFSFPAAVHDHQRASLSITCWLPLPPRYHPFPNCTPPRSSKNFQVFRPGKCYDPVTPSGTRQGFPKWGIISSLHTFVYPPVELERDDFYGNLYEAGGNIIIVYGLKTRIELFCFVQARLGSLHILRLFWYYPNILLVFFLATCFQATGKPLSNTLKEKQVRNSNKEKRKENLKPTLRSSETGQDWIEGLVLAILSRIDGVFLFLFFDREKKKIGAKMSQAVKGQDFYILQVLGTSDIGLLIRSNCLGANLVLLGYLEVFYLLQQVTSATLCIFIYSPESEGNVYMLPFFLACYVYETWGIQWINYSLLPGIIIY</sequence>
<keyword evidence="1" id="KW-0472">Membrane</keyword>
<organism evidence="2 3">
    <name type="scientific">Puccinia sorghi</name>
    <dbReference type="NCBI Taxonomy" id="27349"/>
    <lineage>
        <taxon>Eukaryota</taxon>
        <taxon>Fungi</taxon>
        <taxon>Dikarya</taxon>
        <taxon>Basidiomycota</taxon>
        <taxon>Pucciniomycotina</taxon>
        <taxon>Pucciniomycetes</taxon>
        <taxon>Pucciniales</taxon>
        <taxon>Pucciniaceae</taxon>
        <taxon>Puccinia</taxon>
    </lineage>
</organism>